<evidence type="ECO:0000259" key="2">
    <source>
        <dbReference type="Pfam" id="PF16220"/>
    </source>
</evidence>
<dbReference type="Proteomes" id="UP000216020">
    <property type="component" value="Unassembled WGS sequence"/>
</dbReference>
<dbReference type="PIRSF" id="PIRSF018266">
    <property type="entry name" value="FecR"/>
    <property type="match status" value="1"/>
</dbReference>
<dbReference type="GO" id="GO:0016989">
    <property type="term" value="F:sigma factor antagonist activity"/>
    <property type="evidence" value="ECO:0007669"/>
    <property type="project" value="TreeGrafter"/>
</dbReference>
<protein>
    <recommendedName>
        <fullName evidence="5">Iron dicitrate transport regulator FecR</fullName>
    </recommendedName>
</protein>
<reference evidence="4" key="1">
    <citation type="submission" date="2017-05" db="EMBL/GenBank/DDBJ databases">
        <title>Complete and WGS of Bordetella genogroups.</title>
        <authorList>
            <person name="Spilker T."/>
            <person name="Lipuma J."/>
        </authorList>
    </citation>
    <scope>NUCLEOTIDE SEQUENCE [LARGE SCALE GENOMIC DNA]</scope>
    <source>
        <strain evidence="4">AU16122</strain>
    </source>
</reference>
<evidence type="ECO:0000259" key="1">
    <source>
        <dbReference type="Pfam" id="PF04773"/>
    </source>
</evidence>
<evidence type="ECO:0000313" key="4">
    <source>
        <dbReference type="Proteomes" id="UP000216020"/>
    </source>
</evidence>
<dbReference type="PANTHER" id="PTHR30273:SF2">
    <property type="entry name" value="PROTEIN FECR"/>
    <property type="match status" value="1"/>
</dbReference>
<accession>A0A261SCD2</accession>
<feature type="domain" description="FecR N-terminal" evidence="2">
    <location>
        <begin position="1"/>
        <end position="37"/>
    </location>
</feature>
<dbReference type="InterPro" id="IPR012373">
    <property type="entry name" value="Ferrdict_sens_TM"/>
</dbReference>
<dbReference type="Pfam" id="PF16220">
    <property type="entry name" value="DUF4880"/>
    <property type="match status" value="1"/>
</dbReference>
<comment type="caution">
    <text evidence="3">The sequence shown here is derived from an EMBL/GenBank/DDBJ whole genome shotgun (WGS) entry which is preliminary data.</text>
</comment>
<dbReference type="EMBL" id="NEVM01000002">
    <property type="protein sequence ID" value="OZI35049.1"/>
    <property type="molecule type" value="Genomic_DNA"/>
</dbReference>
<dbReference type="PANTHER" id="PTHR30273">
    <property type="entry name" value="PERIPLASMIC SIGNAL SENSOR AND SIGMA FACTOR ACTIVATOR FECR-RELATED"/>
    <property type="match status" value="1"/>
</dbReference>
<dbReference type="InterPro" id="IPR032623">
    <property type="entry name" value="FecR_N"/>
</dbReference>
<name>A0A261SCD2_9BORD</name>
<dbReference type="Pfam" id="PF04773">
    <property type="entry name" value="FecR"/>
    <property type="match status" value="1"/>
</dbReference>
<gene>
    <name evidence="3" type="ORF">CAL29_12470</name>
</gene>
<evidence type="ECO:0008006" key="5">
    <source>
        <dbReference type="Google" id="ProtNLM"/>
    </source>
</evidence>
<keyword evidence="4" id="KW-1185">Reference proteome</keyword>
<feature type="domain" description="FecR protein" evidence="1">
    <location>
        <begin position="95"/>
        <end position="192"/>
    </location>
</feature>
<dbReference type="OrthoDB" id="1100567at2"/>
<organism evidence="3 4">
    <name type="scientific">Bordetella genomosp. 10</name>
    <dbReference type="NCBI Taxonomy" id="1416804"/>
    <lineage>
        <taxon>Bacteria</taxon>
        <taxon>Pseudomonadati</taxon>
        <taxon>Pseudomonadota</taxon>
        <taxon>Betaproteobacteria</taxon>
        <taxon>Burkholderiales</taxon>
        <taxon>Alcaligenaceae</taxon>
        <taxon>Bordetella</taxon>
    </lineage>
</organism>
<dbReference type="AlphaFoldDB" id="A0A261SCD2"/>
<evidence type="ECO:0000313" key="3">
    <source>
        <dbReference type="EMBL" id="OZI35049.1"/>
    </source>
</evidence>
<sequence>MARLWSGEASAEDRAACAAWRAAHADHERAWQRLRALEEQLVGLPRRAARRVLLEAPPSRAPRRAVLRAGVLALLAGGTAYTVRRSDAWQLATADYATGTGEIRDVVLPDRTRLVLDTRSAVDVRYSQAERAVLLRAGRVHAATAADPTPWRRPFLIECAAGAVRTEDAHYSVRGDGGGGLAEVAVYRGEVEIVPRHAPAQRLGAGLRACFSDTAIEAAQPLPDATESWTRGTLVAEHMRVIDFIAELSRYRSGLLRADPALGDLRVTGVFPLGDTDRALANLAQGVNVDVRYRTRYWVTVAPRAGRA</sequence>
<proteinExistence type="predicted"/>
<dbReference type="InterPro" id="IPR006860">
    <property type="entry name" value="FecR"/>
</dbReference>
<dbReference type="Gene3D" id="2.60.120.1440">
    <property type="match status" value="1"/>
</dbReference>